<protein>
    <submittedName>
        <fullName evidence="1">Uncharacterized protein</fullName>
    </submittedName>
</protein>
<sequence>MCEWNVYLFKCNCATLGLKRFCHQHRPKQTANCNEIQLVREEWMHLQDRVCHQHIGLEEFYANGPTVQWRDIESRVYQLAKDHAARGDFPGKPE</sequence>
<accession>A0A2L2SR93</accession>
<dbReference type="EMBL" id="LN649232">
    <property type="protein sequence ID" value="CEI41135.1"/>
    <property type="molecule type" value="Genomic_DNA"/>
</dbReference>
<dbReference type="AlphaFoldDB" id="A0A2L2SR93"/>
<organism evidence="1 2">
    <name type="scientific">Fusarium venenatum</name>
    <dbReference type="NCBI Taxonomy" id="56646"/>
    <lineage>
        <taxon>Eukaryota</taxon>
        <taxon>Fungi</taxon>
        <taxon>Dikarya</taxon>
        <taxon>Ascomycota</taxon>
        <taxon>Pezizomycotina</taxon>
        <taxon>Sordariomycetes</taxon>
        <taxon>Hypocreomycetidae</taxon>
        <taxon>Hypocreales</taxon>
        <taxon>Nectriaceae</taxon>
        <taxon>Fusarium</taxon>
    </lineage>
</organism>
<keyword evidence="2" id="KW-1185">Reference proteome</keyword>
<evidence type="ECO:0000313" key="2">
    <source>
        <dbReference type="Proteomes" id="UP000245910"/>
    </source>
</evidence>
<dbReference type="OrthoDB" id="4966402at2759"/>
<name>A0A2L2SR93_9HYPO</name>
<evidence type="ECO:0000313" key="1">
    <source>
        <dbReference type="EMBL" id="CEI41135.1"/>
    </source>
</evidence>
<reference evidence="2" key="1">
    <citation type="submission" date="2014-10" db="EMBL/GenBank/DDBJ databases">
        <authorList>
            <person name="King R."/>
        </authorList>
    </citation>
    <scope>NUCLEOTIDE SEQUENCE [LARGE SCALE GENOMIC DNA]</scope>
    <source>
        <strain evidence="2">A3/5</strain>
    </source>
</reference>
<proteinExistence type="predicted"/>
<dbReference type="Proteomes" id="UP000245910">
    <property type="component" value="Chromosome IIII"/>
</dbReference>